<evidence type="ECO:0000256" key="11">
    <source>
        <dbReference type="ARBA" id="ARBA00038068"/>
    </source>
</evidence>
<evidence type="ECO:0000256" key="10">
    <source>
        <dbReference type="ARBA" id="ARBA00023242"/>
    </source>
</evidence>
<keyword evidence="9" id="KW-0804">Transcription</keyword>
<keyword evidence="7" id="KW-0408">Iron</keyword>
<proteinExistence type="inferred from homology"/>
<feature type="compositionally biased region" description="Low complexity" evidence="12">
    <location>
        <begin position="395"/>
        <end position="408"/>
    </location>
</feature>
<evidence type="ECO:0000256" key="3">
    <source>
        <dbReference type="ARBA" id="ARBA00022723"/>
    </source>
</evidence>
<dbReference type="SUPFAM" id="SSF51197">
    <property type="entry name" value="Clavaminate synthase-like"/>
    <property type="match status" value="1"/>
</dbReference>
<organism evidence="14 15">
    <name type="scientific">Haemonchus contortus</name>
    <name type="common">Barber pole worm</name>
    <dbReference type="NCBI Taxonomy" id="6289"/>
    <lineage>
        <taxon>Eukaryota</taxon>
        <taxon>Metazoa</taxon>
        <taxon>Ecdysozoa</taxon>
        <taxon>Nematoda</taxon>
        <taxon>Chromadorea</taxon>
        <taxon>Rhabditida</taxon>
        <taxon>Rhabditina</taxon>
        <taxon>Rhabditomorpha</taxon>
        <taxon>Strongyloidea</taxon>
        <taxon>Trichostrongylidae</taxon>
        <taxon>Haemonchus</taxon>
    </lineage>
</organism>
<evidence type="ECO:0000256" key="8">
    <source>
        <dbReference type="ARBA" id="ARBA00023015"/>
    </source>
</evidence>
<comment type="subcellular location">
    <subcellularLocation>
        <location evidence="2">Nucleus</location>
    </subcellularLocation>
</comment>
<evidence type="ECO:0000313" key="14">
    <source>
        <dbReference type="Proteomes" id="UP000025227"/>
    </source>
</evidence>
<reference evidence="15" key="1">
    <citation type="submission" date="2020-12" db="UniProtKB">
        <authorList>
            <consortium name="WormBaseParasite"/>
        </authorList>
    </citation>
    <scope>IDENTIFICATION</scope>
    <source>
        <strain evidence="15">MHco3</strain>
    </source>
</reference>
<dbReference type="PANTHER" id="PTHR12480:SF32">
    <property type="entry name" value="BIFUNCTIONAL ARGININE DEMETHYLASE AND LYSYL-HYDROXYLASE JMJD6"/>
    <property type="match status" value="1"/>
</dbReference>
<dbReference type="PANTHER" id="PTHR12480">
    <property type="entry name" value="ARGININE DEMETHYLASE AND LYSYL-HYDROXYLASE JMJD"/>
    <property type="match status" value="1"/>
</dbReference>
<dbReference type="WBParaSite" id="HCON_00120370-00001">
    <property type="protein sequence ID" value="HCON_00120370-00001"/>
    <property type="gene ID" value="HCON_00120370"/>
</dbReference>
<dbReference type="Gene3D" id="2.60.120.650">
    <property type="entry name" value="Cupin"/>
    <property type="match status" value="1"/>
</dbReference>
<dbReference type="GO" id="GO:0006909">
    <property type="term" value="P:phagocytosis"/>
    <property type="evidence" value="ECO:0007669"/>
    <property type="project" value="TreeGrafter"/>
</dbReference>
<evidence type="ECO:0000256" key="6">
    <source>
        <dbReference type="ARBA" id="ARBA00023002"/>
    </source>
</evidence>
<dbReference type="SMART" id="SM00558">
    <property type="entry name" value="JmjC"/>
    <property type="match status" value="1"/>
</dbReference>
<dbReference type="GO" id="GO:0005634">
    <property type="term" value="C:nucleus"/>
    <property type="evidence" value="ECO:0007669"/>
    <property type="project" value="UniProtKB-SubCell"/>
</dbReference>
<dbReference type="Pfam" id="PF02373">
    <property type="entry name" value="JmjC"/>
    <property type="match status" value="1"/>
</dbReference>
<sequence>MEASAPVASDAWSYLKSTKVFSDFIEVAQSIKDIVYETGYRMFYTTCERRVTAVQNKDRPELEKIGWDSLNYARTFKLPPLEDKMIRVDGKTVTVEEFREKYERPRVPCVITGLTDKWKARQNWTFQKLTREYGNSYFKCAEHRKGRPVFLKFKYFAEYMRENEDDSPLYIVDDFHGEDRSAKEMLKDYEVPKYFNDDLLNILGEDVKRLRHRWVAIGPARSGTTIHVNPLNTSSWTSLIYGHKRWVLIHPDTAKELVYVPKDQRGIHPEEAITWFSTVYKRIRQGDWPFDKYPVLECRQRPGETVFVPYGWWNAEINEDETFAVRHNFCSPINLPQVYPALRRQNPNLARIFLERLTVMRPELHTIVYQTVLDSAPFEDETNKSGTGQNEDDGSTSYTSTTDLSASESESDSSDEEEEEEDDSSEDEDVKDGKKLIKAQPSSGRGDQKADSDEDTDSRDESSSEIDSEEGDESEESSECDDIFRKPIRMESPIRTPPTGVKCRAVAARVNIPARYGESDA</sequence>
<accession>A0A7I4YQ99</accession>
<comment type="similarity">
    <text evidence="11">Belongs to the JMJD6 family.</text>
</comment>
<evidence type="ECO:0000256" key="12">
    <source>
        <dbReference type="SAM" id="MobiDB-lite"/>
    </source>
</evidence>
<dbReference type="OMA" id="NGWWHAV"/>
<dbReference type="OrthoDB" id="424465at2759"/>
<feature type="domain" description="JmjC" evidence="13">
    <location>
        <begin position="180"/>
        <end position="346"/>
    </location>
</feature>
<evidence type="ECO:0000256" key="5">
    <source>
        <dbReference type="ARBA" id="ARBA00022964"/>
    </source>
</evidence>
<dbReference type="InterPro" id="IPR003347">
    <property type="entry name" value="JmjC_dom"/>
</dbReference>
<keyword evidence="8" id="KW-0805">Transcription regulation</keyword>
<dbReference type="AlphaFoldDB" id="A0A7I4YQ99"/>
<keyword evidence="3" id="KW-0479">Metal-binding</keyword>
<dbReference type="Proteomes" id="UP000025227">
    <property type="component" value="Unplaced"/>
</dbReference>
<evidence type="ECO:0000256" key="1">
    <source>
        <dbReference type="ARBA" id="ARBA00001954"/>
    </source>
</evidence>
<keyword evidence="6" id="KW-0560">Oxidoreductase</keyword>
<comment type="cofactor">
    <cofactor evidence="1">
        <name>Fe(2+)</name>
        <dbReference type="ChEBI" id="CHEBI:29033"/>
    </cofactor>
</comment>
<name>A0A7I4YQ99_HAECO</name>
<dbReference type="GO" id="GO:0046872">
    <property type="term" value="F:metal ion binding"/>
    <property type="evidence" value="ECO:0007669"/>
    <property type="project" value="UniProtKB-KW"/>
</dbReference>
<keyword evidence="5" id="KW-0223">Dioxygenase</keyword>
<feature type="compositionally biased region" description="Acidic residues" evidence="12">
    <location>
        <begin position="409"/>
        <end position="430"/>
    </location>
</feature>
<protein>
    <submittedName>
        <fullName evidence="15">JmjC domain-containing protein</fullName>
    </submittedName>
</protein>
<dbReference type="GO" id="GO:0033749">
    <property type="term" value="F:histone H4R3 demethylase activity"/>
    <property type="evidence" value="ECO:0007669"/>
    <property type="project" value="TreeGrafter"/>
</dbReference>
<keyword evidence="10" id="KW-0539">Nucleus</keyword>
<dbReference type="InterPro" id="IPR050910">
    <property type="entry name" value="JMJD6_ArgDemeth/LysHydrox"/>
</dbReference>
<dbReference type="PROSITE" id="PS51184">
    <property type="entry name" value="JMJC"/>
    <property type="match status" value="1"/>
</dbReference>
<evidence type="ECO:0000259" key="13">
    <source>
        <dbReference type="PROSITE" id="PS51184"/>
    </source>
</evidence>
<evidence type="ECO:0000313" key="15">
    <source>
        <dbReference type="WBParaSite" id="HCON_00120370-00001"/>
    </source>
</evidence>
<keyword evidence="14" id="KW-1185">Reference proteome</keyword>
<feature type="compositionally biased region" description="Acidic residues" evidence="12">
    <location>
        <begin position="452"/>
        <end position="481"/>
    </location>
</feature>
<evidence type="ECO:0000256" key="4">
    <source>
        <dbReference type="ARBA" id="ARBA00022853"/>
    </source>
</evidence>
<evidence type="ECO:0000256" key="2">
    <source>
        <dbReference type="ARBA" id="ARBA00004123"/>
    </source>
</evidence>
<evidence type="ECO:0000256" key="7">
    <source>
        <dbReference type="ARBA" id="ARBA00023004"/>
    </source>
</evidence>
<dbReference type="GO" id="GO:0106140">
    <property type="term" value="F:P-TEFb complex binding"/>
    <property type="evidence" value="ECO:0007669"/>
    <property type="project" value="TreeGrafter"/>
</dbReference>
<keyword evidence="4" id="KW-0156">Chromatin regulator</keyword>
<evidence type="ECO:0000256" key="9">
    <source>
        <dbReference type="ARBA" id="ARBA00023163"/>
    </source>
</evidence>
<feature type="region of interest" description="Disordered" evidence="12">
    <location>
        <begin position="378"/>
        <end position="500"/>
    </location>
</feature>
<dbReference type="GO" id="GO:0005737">
    <property type="term" value="C:cytoplasm"/>
    <property type="evidence" value="ECO:0007669"/>
    <property type="project" value="TreeGrafter"/>
</dbReference>